<organism evidence="1">
    <name type="scientific">marine metagenome</name>
    <dbReference type="NCBI Taxonomy" id="408172"/>
    <lineage>
        <taxon>unclassified sequences</taxon>
        <taxon>metagenomes</taxon>
        <taxon>ecological metagenomes</taxon>
    </lineage>
</organism>
<protein>
    <submittedName>
        <fullName evidence="1">Uncharacterized protein</fullName>
    </submittedName>
</protein>
<accession>A0A381RZ42</accession>
<name>A0A381RZ42_9ZZZZ</name>
<evidence type="ECO:0000313" key="1">
    <source>
        <dbReference type="EMBL" id="SUZ97135.1"/>
    </source>
</evidence>
<dbReference type="EMBL" id="UINC01002481">
    <property type="protein sequence ID" value="SUZ97135.1"/>
    <property type="molecule type" value="Genomic_DNA"/>
</dbReference>
<reference evidence="1" key="1">
    <citation type="submission" date="2018-05" db="EMBL/GenBank/DDBJ databases">
        <authorList>
            <person name="Lanie J.A."/>
            <person name="Ng W.-L."/>
            <person name="Kazmierczak K.M."/>
            <person name="Andrzejewski T.M."/>
            <person name="Davidsen T.M."/>
            <person name="Wayne K.J."/>
            <person name="Tettelin H."/>
            <person name="Glass J.I."/>
            <person name="Rusch D."/>
            <person name="Podicherti R."/>
            <person name="Tsui H.-C.T."/>
            <person name="Winkler M.E."/>
        </authorList>
    </citation>
    <scope>NUCLEOTIDE SEQUENCE</scope>
</reference>
<proteinExistence type="predicted"/>
<dbReference type="AlphaFoldDB" id="A0A381RZ42"/>
<gene>
    <name evidence="1" type="ORF">METZ01_LOCUS49989</name>
</gene>
<sequence length="63" mass="5974">VEVAPPLIDVAGSSPLVSGAGVPNIPKPNIGSALDSVACCGRAAVVGVSSAYATTSLPVPTAT</sequence>
<feature type="non-terminal residue" evidence="1">
    <location>
        <position position="1"/>
    </location>
</feature>
<feature type="non-terminal residue" evidence="1">
    <location>
        <position position="63"/>
    </location>
</feature>